<organism evidence="2 3">
    <name type="scientific">Vagococcus fluvialis</name>
    <dbReference type="NCBI Taxonomy" id="2738"/>
    <lineage>
        <taxon>Bacteria</taxon>
        <taxon>Bacillati</taxon>
        <taxon>Bacillota</taxon>
        <taxon>Bacilli</taxon>
        <taxon>Lactobacillales</taxon>
        <taxon>Enterococcaceae</taxon>
        <taxon>Vagococcus</taxon>
    </lineage>
</organism>
<proteinExistence type="inferred from homology"/>
<dbReference type="InterPro" id="IPR000600">
    <property type="entry name" value="ROK"/>
</dbReference>
<dbReference type="InterPro" id="IPR043129">
    <property type="entry name" value="ATPase_NBD"/>
</dbReference>
<dbReference type="OrthoDB" id="9795247at2"/>
<evidence type="ECO:0000313" key="2">
    <source>
        <dbReference type="EMBL" id="RSU00895.1"/>
    </source>
</evidence>
<name>A0A369AST4_9ENTE</name>
<gene>
    <name evidence="2" type="ORF">CBF32_09805</name>
</gene>
<dbReference type="Gene3D" id="3.30.420.40">
    <property type="match status" value="2"/>
</dbReference>
<dbReference type="GeneID" id="63146956"/>
<dbReference type="CDD" id="cd24068">
    <property type="entry name" value="ASKHA_NBD_ROK_FnNanK-like"/>
    <property type="match status" value="1"/>
</dbReference>
<accession>A0A369AST4</accession>
<dbReference type="AlphaFoldDB" id="A0A369AST4"/>
<comment type="similarity">
    <text evidence="1">Belongs to the ROK (NagC/XylR) family.</text>
</comment>
<dbReference type="SUPFAM" id="SSF53067">
    <property type="entry name" value="Actin-like ATPase domain"/>
    <property type="match status" value="1"/>
</dbReference>
<sequence>MKGYLCIDIGGTTIKSGIFNADGNILEKFPLLKTNNADESLNIVNSVKYLIKKSRDQYNVQGVCISTAGVVDPNEGEVVYAGYTIPNYSNTPLKKMVEKEFNIPCEVENDVNAACLGELWKGSLRNIANGICLTVGTGIGGSILIDSKIQHGVGFTAGEVGYLKVNGSNYQDIASTTFLVEQVSRRLDKKITGKEIFDLAISGDQVCIEEIDKMITNLSIGLVNMMYLLNPEVIVLGGGIMAQEAYISPLIKKKVSMLIEADRFNKTKIQFATLKNDAGMIGALYNFKKRHR</sequence>
<protein>
    <submittedName>
        <fullName evidence="2">Uncharacterized protein</fullName>
    </submittedName>
</protein>
<reference evidence="2 3" key="1">
    <citation type="submission" date="2017-05" db="EMBL/GenBank/DDBJ databases">
        <title>Vagococcus spp. assemblies.</title>
        <authorList>
            <person name="Gulvik C.A."/>
        </authorList>
    </citation>
    <scope>NUCLEOTIDE SEQUENCE [LARGE SCALE GENOMIC DNA]</scope>
    <source>
        <strain evidence="2 3">NCFB 2497</strain>
    </source>
</reference>
<dbReference type="Pfam" id="PF00480">
    <property type="entry name" value="ROK"/>
    <property type="match status" value="1"/>
</dbReference>
<evidence type="ECO:0000313" key="3">
    <source>
        <dbReference type="Proteomes" id="UP000288197"/>
    </source>
</evidence>
<dbReference type="PANTHER" id="PTHR18964:SF165">
    <property type="entry name" value="BETA-GLUCOSIDE KINASE"/>
    <property type="match status" value="1"/>
</dbReference>
<dbReference type="EMBL" id="NGJX01000010">
    <property type="protein sequence ID" value="RSU00895.1"/>
    <property type="molecule type" value="Genomic_DNA"/>
</dbReference>
<dbReference type="RefSeq" id="WP_114290069.1">
    <property type="nucleotide sequence ID" value="NZ_JAFLWL010000012.1"/>
</dbReference>
<evidence type="ECO:0000256" key="1">
    <source>
        <dbReference type="ARBA" id="ARBA00006479"/>
    </source>
</evidence>
<dbReference type="PANTHER" id="PTHR18964">
    <property type="entry name" value="ROK (REPRESSOR, ORF, KINASE) FAMILY"/>
    <property type="match status" value="1"/>
</dbReference>
<dbReference type="Proteomes" id="UP000288197">
    <property type="component" value="Unassembled WGS sequence"/>
</dbReference>
<comment type="caution">
    <text evidence="2">The sequence shown here is derived from an EMBL/GenBank/DDBJ whole genome shotgun (WGS) entry which is preliminary data.</text>
</comment>
<keyword evidence="3" id="KW-1185">Reference proteome</keyword>